<organism evidence="4">
    <name type="scientific">Capitella teleta</name>
    <name type="common">Polychaete worm</name>
    <dbReference type="NCBI Taxonomy" id="283909"/>
    <lineage>
        <taxon>Eukaryota</taxon>
        <taxon>Metazoa</taxon>
        <taxon>Spiralia</taxon>
        <taxon>Lophotrochozoa</taxon>
        <taxon>Annelida</taxon>
        <taxon>Polychaeta</taxon>
        <taxon>Sedentaria</taxon>
        <taxon>Scolecida</taxon>
        <taxon>Capitellidae</taxon>
        <taxon>Capitella</taxon>
    </lineage>
</organism>
<dbReference type="EMBL" id="AMQN01018725">
    <property type="status" value="NOT_ANNOTATED_CDS"/>
    <property type="molecule type" value="Genomic_DNA"/>
</dbReference>
<reference evidence="4 6" key="2">
    <citation type="journal article" date="2013" name="Nature">
        <title>Insights into bilaterian evolution from three spiralian genomes.</title>
        <authorList>
            <person name="Simakov O."/>
            <person name="Marletaz F."/>
            <person name="Cho S.J."/>
            <person name="Edsinger-Gonzales E."/>
            <person name="Havlak P."/>
            <person name="Hellsten U."/>
            <person name="Kuo D.H."/>
            <person name="Larsson T."/>
            <person name="Lv J."/>
            <person name="Arendt D."/>
            <person name="Savage R."/>
            <person name="Osoegawa K."/>
            <person name="de Jong P."/>
            <person name="Grimwood J."/>
            <person name="Chapman J.A."/>
            <person name="Shapiro H."/>
            <person name="Aerts A."/>
            <person name="Otillar R.P."/>
            <person name="Terry A.Y."/>
            <person name="Boore J.L."/>
            <person name="Grigoriev I.V."/>
            <person name="Lindberg D.R."/>
            <person name="Seaver E.C."/>
            <person name="Weisblat D.A."/>
            <person name="Putnam N.H."/>
            <person name="Rokhsar D.S."/>
        </authorList>
    </citation>
    <scope>NUCLEOTIDE SEQUENCE</scope>
    <source>
        <strain evidence="4 6">I ESC-2004</strain>
    </source>
</reference>
<name>R7V5C7_CAPTE</name>
<dbReference type="PANTHER" id="PTHR37984:SF5">
    <property type="entry name" value="PROTEIN NYNRIN-LIKE"/>
    <property type="match status" value="1"/>
</dbReference>
<dbReference type="SMART" id="SM00343">
    <property type="entry name" value="ZnF_C2HC"/>
    <property type="match status" value="1"/>
</dbReference>
<dbReference type="InterPro" id="IPR036875">
    <property type="entry name" value="Znf_CCHC_sf"/>
</dbReference>
<dbReference type="SUPFAM" id="SSF57756">
    <property type="entry name" value="Retrovirus zinc finger-like domains"/>
    <property type="match status" value="1"/>
</dbReference>
<dbReference type="GO" id="GO:0003676">
    <property type="term" value="F:nucleic acid binding"/>
    <property type="evidence" value="ECO:0007669"/>
    <property type="project" value="InterPro"/>
</dbReference>
<dbReference type="HOGENOM" id="CLU_702568_0_0_1"/>
<accession>R7V5C7</accession>
<dbReference type="InterPro" id="IPR050951">
    <property type="entry name" value="Retrovirus_Pol_polyprotein"/>
</dbReference>
<dbReference type="Gene3D" id="4.10.60.10">
    <property type="entry name" value="Zinc finger, CCHC-type"/>
    <property type="match status" value="1"/>
</dbReference>
<reference evidence="6" key="1">
    <citation type="submission" date="2012-12" db="EMBL/GenBank/DDBJ databases">
        <authorList>
            <person name="Hellsten U."/>
            <person name="Grimwood J."/>
            <person name="Chapman J.A."/>
            <person name="Shapiro H."/>
            <person name="Aerts A."/>
            <person name="Otillar R.P."/>
            <person name="Terry A.Y."/>
            <person name="Boore J.L."/>
            <person name="Simakov O."/>
            <person name="Marletaz F."/>
            <person name="Cho S.-J."/>
            <person name="Edsinger-Gonzales E."/>
            <person name="Havlak P."/>
            <person name="Kuo D.-H."/>
            <person name="Larsson T."/>
            <person name="Lv J."/>
            <person name="Arendt D."/>
            <person name="Savage R."/>
            <person name="Osoegawa K."/>
            <person name="de Jong P."/>
            <person name="Lindberg D.R."/>
            <person name="Seaver E.C."/>
            <person name="Weisblat D.A."/>
            <person name="Putnam N.H."/>
            <person name="Grigoriev I.V."/>
            <person name="Rokhsar D.S."/>
        </authorList>
    </citation>
    <scope>NUCLEOTIDE SEQUENCE</scope>
    <source>
        <strain evidence="6">I ESC-2004</strain>
    </source>
</reference>
<dbReference type="SUPFAM" id="SSF56672">
    <property type="entry name" value="DNA/RNA polymerases"/>
    <property type="match status" value="1"/>
</dbReference>
<dbReference type="PROSITE" id="PS50158">
    <property type="entry name" value="ZF_CCHC"/>
    <property type="match status" value="1"/>
</dbReference>
<dbReference type="PANTHER" id="PTHR37984">
    <property type="entry name" value="PROTEIN CBG26694"/>
    <property type="match status" value="1"/>
</dbReference>
<dbReference type="EMBL" id="KB294808">
    <property type="protein sequence ID" value="ELU14068.1"/>
    <property type="molecule type" value="Genomic_DNA"/>
</dbReference>
<protein>
    <recommendedName>
        <fullName evidence="3">CCHC-type domain-containing protein</fullName>
    </recommendedName>
</protein>
<evidence type="ECO:0000256" key="1">
    <source>
        <dbReference type="PROSITE-ProRule" id="PRU00047"/>
    </source>
</evidence>
<dbReference type="Gene3D" id="3.30.70.270">
    <property type="match status" value="1"/>
</dbReference>
<dbReference type="Pfam" id="PF00098">
    <property type="entry name" value="zf-CCHC"/>
    <property type="match status" value="1"/>
</dbReference>
<feature type="domain" description="CCHC-type" evidence="3">
    <location>
        <begin position="19"/>
        <end position="33"/>
    </location>
</feature>
<keyword evidence="1" id="KW-0862">Zinc</keyword>
<reference evidence="5" key="3">
    <citation type="submission" date="2015-06" db="UniProtKB">
        <authorList>
            <consortium name="EnsemblMetazoa"/>
        </authorList>
    </citation>
    <scope>IDENTIFICATION</scope>
</reference>
<dbReference type="InterPro" id="IPR043502">
    <property type="entry name" value="DNA/RNA_pol_sf"/>
</dbReference>
<feature type="region of interest" description="Disordered" evidence="2">
    <location>
        <begin position="322"/>
        <end position="344"/>
    </location>
</feature>
<dbReference type="InterPro" id="IPR001878">
    <property type="entry name" value="Znf_CCHC"/>
</dbReference>
<keyword evidence="1" id="KW-0479">Metal-binding</keyword>
<dbReference type="Proteomes" id="UP000014760">
    <property type="component" value="Unassembled WGS sequence"/>
</dbReference>
<keyword evidence="1" id="KW-0863">Zinc-finger</keyword>
<dbReference type="OrthoDB" id="6147677at2759"/>
<dbReference type="GO" id="GO:0008270">
    <property type="term" value="F:zinc ion binding"/>
    <property type="evidence" value="ECO:0007669"/>
    <property type="project" value="UniProtKB-KW"/>
</dbReference>
<evidence type="ECO:0000313" key="4">
    <source>
        <dbReference type="EMBL" id="ELU14068.1"/>
    </source>
</evidence>
<dbReference type="AlphaFoldDB" id="R7V5C7"/>
<evidence type="ECO:0000256" key="2">
    <source>
        <dbReference type="SAM" id="MobiDB-lite"/>
    </source>
</evidence>
<evidence type="ECO:0000313" key="6">
    <source>
        <dbReference type="Proteomes" id="UP000014760"/>
    </source>
</evidence>
<evidence type="ECO:0000313" key="5">
    <source>
        <dbReference type="EnsemblMetazoa" id="CapteP196671"/>
    </source>
</evidence>
<gene>
    <name evidence="4" type="ORF">CAPTEDRAFT_196671</name>
</gene>
<proteinExistence type="predicted"/>
<evidence type="ECO:0000259" key="3">
    <source>
        <dbReference type="PROSITE" id="PS50158"/>
    </source>
</evidence>
<dbReference type="InterPro" id="IPR043128">
    <property type="entry name" value="Rev_trsase/Diguanyl_cyclase"/>
</dbReference>
<dbReference type="EnsemblMetazoa" id="CapteT196671">
    <property type="protein sequence ID" value="CapteP196671"/>
    <property type="gene ID" value="CapteG196671"/>
</dbReference>
<sequence length="393" mass="44459">MKVQSQSDAEKTFKFEGTCFKCGKKGHMKKDCRAKVKKKEYVKIVKGRAEVLSEIPELAKKQLLGECQCGSHLSRIFHSSQKNGRNGSKDLVGTDVPFALMKKRKVGKLLYAMGEHSKVIFETFHLEADATYDQVVEQFENHYTPRRNRTFQQKQFHETTQGSRTVDEFERELHLAASKRNQQIGIDSSTKLLGKKRHVRVEAKSMRKRDVLQKEEPATTAKAETAIICRKKKSVNKTVTEFDEAMGLVKRHDAEEIGVMKIKPVEITLQDDRLPMGINIGPEVFQLQMQKILRDLPGYDIILDDILVWGSDMKEHDRNLKAVPTTTDNPDMTTHAVGPTGSAVETQTGVIGNHASPAVDVRSSSNMALRPTHLLRHLQSRLEDLEGFVIEKI</sequence>
<keyword evidence="6" id="KW-1185">Reference proteome</keyword>